<accession>A0AAV9AYQ2</accession>
<organism evidence="2 3">
    <name type="scientific">Acorus gramineus</name>
    <name type="common">Dwarf sweet flag</name>
    <dbReference type="NCBI Taxonomy" id="55184"/>
    <lineage>
        <taxon>Eukaryota</taxon>
        <taxon>Viridiplantae</taxon>
        <taxon>Streptophyta</taxon>
        <taxon>Embryophyta</taxon>
        <taxon>Tracheophyta</taxon>
        <taxon>Spermatophyta</taxon>
        <taxon>Magnoliopsida</taxon>
        <taxon>Liliopsida</taxon>
        <taxon>Acoraceae</taxon>
        <taxon>Acorus</taxon>
    </lineage>
</organism>
<dbReference type="EMBL" id="JAUJYN010000006">
    <property type="protein sequence ID" value="KAK1269255.1"/>
    <property type="molecule type" value="Genomic_DNA"/>
</dbReference>
<evidence type="ECO:0000313" key="2">
    <source>
        <dbReference type="EMBL" id="KAK1269255.1"/>
    </source>
</evidence>
<dbReference type="Gene3D" id="3.60.10.10">
    <property type="entry name" value="Endonuclease/exonuclease/phosphatase"/>
    <property type="match status" value="1"/>
</dbReference>
<reference evidence="2" key="1">
    <citation type="journal article" date="2023" name="Nat. Commun.">
        <title>Diploid and tetraploid genomes of Acorus and the evolution of monocots.</title>
        <authorList>
            <person name="Ma L."/>
            <person name="Liu K.W."/>
            <person name="Li Z."/>
            <person name="Hsiao Y.Y."/>
            <person name="Qi Y."/>
            <person name="Fu T."/>
            <person name="Tang G.D."/>
            <person name="Zhang D."/>
            <person name="Sun W.H."/>
            <person name="Liu D.K."/>
            <person name="Li Y."/>
            <person name="Chen G.Z."/>
            <person name="Liu X.D."/>
            <person name="Liao X.Y."/>
            <person name="Jiang Y.T."/>
            <person name="Yu X."/>
            <person name="Hao Y."/>
            <person name="Huang J."/>
            <person name="Zhao X.W."/>
            <person name="Ke S."/>
            <person name="Chen Y.Y."/>
            <person name="Wu W.L."/>
            <person name="Hsu J.L."/>
            <person name="Lin Y.F."/>
            <person name="Huang M.D."/>
            <person name="Li C.Y."/>
            <person name="Huang L."/>
            <person name="Wang Z.W."/>
            <person name="Zhao X."/>
            <person name="Zhong W.Y."/>
            <person name="Peng D.H."/>
            <person name="Ahmad S."/>
            <person name="Lan S."/>
            <person name="Zhang J.S."/>
            <person name="Tsai W.C."/>
            <person name="Van de Peer Y."/>
            <person name="Liu Z.J."/>
        </authorList>
    </citation>
    <scope>NUCLEOTIDE SEQUENCE</scope>
    <source>
        <strain evidence="2">SCP</strain>
    </source>
</reference>
<comment type="caution">
    <text evidence="2">The sequence shown here is derived from an EMBL/GenBank/DDBJ whole genome shotgun (WGS) entry which is preliminary data.</text>
</comment>
<dbReference type="SUPFAM" id="SSF56219">
    <property type="entry name" value="DNase I-like"/>
    <property type="match status" value="1"/>
</dbReference>
<dbReference type="Proteomes" id="UP001179952">
    <property type="component" value="Unassembled WGS sequence"/>
</dbReference>
<dbReference type="AlphaFoldDB" id="A0AAV9AYQ2"/>
<dbReference type="CDD" id="cd01650">
    <property type="entry name" value="RT_nLTR_like"/>
    <property type="match status" value="1"/>
</dbReference>
<dbReference type="Pfam" id="PF00078">
    <property type="entry name" value="RVT_1"/>
    <property type="match status" value="1"/>
</dbReference>
<gene>
    <name evidence="2" type="ORF">QJS04_geneDACA018473</name>
</gene>
<proteinExistence type="predicted"/>
<dbReference type="SUPFAM" id="SSF56672">
    <property type="entry name" value="DNA/RNA polymerases"/>
    <property type="match status" value="1"/>
</dbReference>
<keyword evidence="3" id="KW-1185">Reference proteome</keyword>
<dbReference type="InterPro" id="IPR043502">
    <property type="entry name" value="DNA/RNA_pol_sf"/>
</dbReference>
<sequence>MEDSWSSTALLGGEESSYVHAALPAFESSSSPATLILEEVSNRRMLLPAGLGDALGCMALLIASRELSYGGELRAVKKGWGCCMGDFNVTGWEEDRNRNGGVSTDMRLFSEWIEFEGLIDLPLSWQSFTWSSLRENPSLSRLDRVLIDSDWEDAFPSCALSCLPRVTSDHCPLLLKGGSERAGCAHFRFETWWLQVGVSKRVEKQRRKERKATIALQDTLEECCLMGEEERAIRNNLKMSMHAILNGQGRPSTKKWSGSIEGLPKLSPYSSLVLGCSFSEVEIRRAIFDSEGDKAPGPDGFSSRFFQVFWQEIKADIFEMFEEFQSGSQGVGCLNATFLALILKKLGAEEISDFRPISLINACYKFIAKTLANRLKEVIGDLIEVNQTAFVPGRSLQEGFLAVQEAIFGNHSLHRQGIIIKIDFRKAYDQVDWSFMPQVLVNHGFG</sequence>
<dbReference type="PANTHER" id="PTHR19446">
    <property type="entry name" value="REVERSE TRANSCRIPTASES"/>
    <property type="match status" value="1"/>
</dbReference>
<evidence type="ECO:0000259" key="1">
    <source>
        <dbReference type="Pfam" id="PF00078"/>
    </source>
</evidence>
<dbReference type="InterPro" id="IPR036691">
    <property type="entry name" value="Endo/exonu/phosph_ase_sf"/>
</dbReference>
<name>A0AAV9AYQ2_ACOGR</name>
<evidence type="ECO:0000313" key="3">
    <source>
        <dbReference type="Proteomes" id="UP001179952"/>
    </source>
</evidence>
<reference evidence="2" key="2">
    <citation type="submission" date="2023-06" db="EMBL/GenBank/DDBJ databases">
        <authorList>
            <person name="Ma L."/>
            <person name="Liu K.-W."/>
            <person name="Li Z."/>
            <person name="Hsiao Y.-Y."/>
            <person name="Qi Y."/>
            <person name="Fu T."/>
            <person name="Tang G."/>
            <person name="Zhang D."/>
            <person name="Sun W.-H."/>
            <person name="Liu D.-K."/>
            <person name="Li Y."/>
            <person name="Chen G.-Z."/>
            <person name="Liu X.-D."/>
            <person name="Liao X.-Y."/>
            <person name="Jiang Y.-T."/>
            <person name="Yu X."/>
            <person name="Hao Y."/>
            <person name="Huang J."/>
            <person name="Zhao X.-W."/>
            <person name="Ke S."/>
            <person name="Chen Y.-Y."/>
            <person name="Wu W.-L."/>
            <person name="Hsu J.-L."/>
            <person name="Lin Y.-F."/>
            <person name="Huang M.-D."/>
            <person name="Li C.-Y."/>
            <person name="Huang L."/>
            <person name="Wang Z.-W."/>
            <person name="Zhao X."/>
            <person name="Zhong W.-Y."/>
            <person name="Peng D.-H."/>
            <person name="Ahmad S."/>
            <person name="Lan S."/>
            <person name="Zhang J.-S."/>
            <person name="Tsai W.-C."/>
            <person name="Van De Peer Y."/>
            <person name="Liu Z.-J."/>
        </authorList>
    </citation>
    <scope>NUCLEOTIDE SEQUENCE</scope>
    <source>
        <strain evidence="2">SCP</strain>
        <tissue evidence="2">Leaves</tissue>
    </source>
</reference>
<feature type="domain" description="Reverse transcriptase" evidence="1">
    <location>
        <begin position="351"/>
        <end position="438"/>
    </location>
</feature>
<dbReference type="InterPro" id="IPR000477">
    <property type="entry name" value="RT_dom"/>
</dbReference>
<protein>
    <recommendedName>
        <fullName evidence="1">Reverse transcriptase domain-containing protein</fullName>
    </recommendedName>
</protein>